<feature type="compositionally biased region" description="Low complexity" evidence="1">
    <location>
        <begin position="415"/>
        <end position="465"/>
    </location>
</feature>
<proteinExistence type="predicted"/>
<dbReference type="AlphaFoldDB" id="A0A7S2JX49"/>
<feature type="region of interest" description="Disordered" evidence="1">
    <location>
        <begin position="72"/>
        <end position="156"/>
    </location>
</feature>
<feature type="region of interest" description="Disordered" evidence="1">
    <location>
        <begin position="409"/>
        <end position="514"/>
    </location>
</feature>
<feature type="region of interest" description="Disordered" evidence="1">
    <location>
        <begin position="216"/>
        <end position="235"/>
    </location>
</feature>
<feature type="compositionally biased region" description="Low complexity" evidence="1">
    <location>
        <begin position="502"/>
        <end position="514"/>
    </location>
</feature>
<evidence type="ECO:0000256" key="1">
    <source>
        <dbReference type="SAM" id="MobiDB-lite"/>
    </source>
</evidence>
<reference evidence="2" key="1">
    <citation type="submission" date="2021-01" db="EMBL/GenBank/DDBJ databases">
        <authorList>
            <person name="Corre E."/>
            <person name="Pelletier E."/>
            <person name="Niang G."/>
            <person name="Scheremetjew M."/>
            <person name="Finn R."/>
            <person name="Kale V."/>
            <person name="Holt S."/>
            <person name="Cochrane G."/>
            <person name="Meng A."/>
            <person name="Brown T."/>
            <person name="Cohen L."/>
        </authorList>
    </citation>
    <scope>NUCLEOTIDE SEQUENCE</scope>
    <source>
        <strain evidence="2">B650</strain>
    </source>
</reference>
<protein>
    <submittedName>
        <fullName evidence="2">Uncharacterized protein</fullName>
    </submittedName>
</protein>
<feature type="region of interest" description="Disordered" evidence="1">
    <location>
        <begin position="1"/>
        <end position="37"/>
    </location>
</feature>
<feature type="region of interest" description="Disordered" evidence="1">
    <location>
        <begin position="179"/>
        <end position="209"/>
    </location>
</feature>
<feature type="compositionally biased region" description="Polar residues" evidence="1">
    <location>
        <begin position="1"/>
        <end position="27"/>
    </location>
</feature>
<organism evidence="2">
    <name type="scientific">Leptocylindrus danicus</name>
    <dbReference type="NCBI Taxonomy" id="163516"/>
    <lineage>
        <taxon>Eukaryota</taxon>
        <taxon>Sar</taxon>
        <taxon>Stramenopiles</taxon>
        <taxon>Ochrophyta</taxon>
        <taxon>Bacillariophyta</taxon>
        <taxon>Coscinodiscophyceae</taxon>
        <taxon>Chaetocerotophycidae</taxon>
        <taxon>Leptocylindrales</taxon>
        <taxon>Leptocylindraceae</taxon>
        <taxon>Leptocylindrus</taxon>
    </lineage>
</organism>
<feature type="compositionally biased region" description="Low complexity" evidence="1">
    <location>
        <begin position="72"/>
        <end position="92"/>
    </location>
</feature>
<feature type="region of interest" description="Disordered" evidence="1">
    <location>
        <begin position="571"/>
        <end position="593"/>
    </location>
</feature>
<feature type="compositionally biased region" description="Acidic residues" evidence="1">
    <location>
        <begin position="574"/>
        <end position="583"/>
    </location>
</feature>
<accession>A0A7S2JX49</accession>
<name>A0A7S2JX49_9STRA</name>
<feature type="compositionally biased region" description="Low complexity" evidence="1">
    <location>
        <begin position="142"/>
        <end position="154"/>
    </location>
</feature>
<evidence type="ECO:0000313" key="2">
    <source>
        <dbReference type="EMBL" id="CAD9560107.1"/>
    </source>
</evidence>
<sequence length="603" mass="64865">MMTTSPQAQPDTKPQTNQHNHNSTTAITGYESGGEDRSICTVSTLGLSSVVGNSANKQQDRAAAVTAANANANSNKSFSGGISISSREGSSIRSRRSLTKRSTVASLDDSLHSDDDDDDSSEENHAKYNDARPSSSRLMRHNQQNQQQQQAVNQKKTTLNADIKYVGRVGDVLIAPTTTQQAGLSATSSISSSNGAEMQQIRNKNKKSVNVNVVRSNNKKQSNDHSFETQQHSSSKDEKLAAAVVVVHQRRVRFREVEVREYNRVIGDNPSVTTGPAISLGWSYNVADRMTINEYERTRKITGQVRPIRRIDREEMLRDLGFSRSEIADAVRGIIRTKNQRRQTYHNLKVARMEEAVESAVKTVKRVFRPRSAARRESEILNYGSSCSNDGASSSASSIVAVAGGTHVRSTAGASSSRVSMTSSRSSNTSTSSGTRQQNKNAASQSGAMAADAASRCSTNSSGSRSKARIVVGLPKKLLSRRRSSKDSNGSSVKAKVPLPKSSNHSSISSGSRRSLFRGLSNVGNKKDVIEYELDRNMPIQKQSNTSASMTGNATIAKTIVVLTKSASTVVCEEPPDDDDDDVIAGAGASDSTLPTCAVSLAN</sequence>
<dbReference type="EMBL" id="HBGY01003907">
    <property type="protein sequence ID" value="CAD9560107.1"/>
    <property type="molecule type" value="Transcribed_RNA"/>
</dbReference>
<gene>
    <name evidence="2" type="ORF">LDAN0321_LOCUS2391</name>
</gene>